<dbReference type="Pfam" id="PF02653">
    <property type="entry name" value="BPD_transp_2"/>
    <property type="match status" value="2"/>
</dbReference>
<evidence type="ECO:0000256" key="3">
    <source>
        <dbReference type="ARBA" id="ARBA00022475"/>
    </source>
</evidence>
<feature type="transmembrane region" description="Helical" evidence="10">
    <location>
        <begin position="6"/>
        <end position="24"/>
    </location>
</feature>
<keyword evidence="7 10" id="KW-1133">Transmembrane helix</keyword>
<feature type="transmembrane region" description="Helical" evidence="10">
    <location>
        <begin position="189"/>
        <end position="209"/>
    </location>
</feature>
<dbReference type="CDD" id="cd06581">
    <property type="entry name" value="TM_PBP1_LivM_like"/>
    <property type="match status" value="1"/>
</dbReference>
<dbReference type="InterPro" id="IPR003593">
    <property type="entry name" value="AAA+_ATPase"/>
</dbReference>
<feature type="transmembrane region" description="Helical" evidence="10">
    <location>
        <begin position="237"/>
        <end position="253"/>
    </location>
</feature>
<keyword evidence="8 10" id="KW-0472">Membrane</keyword>
<sequence>MTTFVFAGLTTGSIFAIAAMGLVLTYKTSGVFNFAHGALASVSAFLFYFLHVQQGLPWPVAAALCVLGAGPALALVLEWLARHMQSRPLPVKVLGTIGLLLAIQGAIDLIYQPGIQRSVPQFLPVEPISILGTPVAGYRVIIVALALTAAVALTLLLRFARIGAEMRAVVEDPELLDTFGTGPARVRRVAWLLGSCGAAVSGVLLVPLLPLDSTTFTLLIVTTFGAAAFGAFTNLPLVYAGGLVIGVGQALLQKEFLNATSLAGGLAPALPFLVLFLLLLLAPRLRTPGDGRLVARAAAGSWTPPWTVRAGGLAALFAVLLLAPFFAGAQITAWTQLVAYTILFLSLGLLVRLSGQVSLCHVSFMAIGAAAFAHGMSDLHLPWLPALAFAGLVAAPVGALLAVPAIRFSGLHLALATFGFGMLLQQMFYGQPYMFGPLGFGLTMPRPEVGPLAGDTGYFYVVLAFAVLAALVVVVVERGRLGRLLRAMNDSPAGLIASGASINVTKVLVFCLSASMAAVAGALAGSAVGYVGPESYQPIVSLQLFALTMIAVGGLPWYAVVAAAGQVLIPAYVSGAATVTSALTLVFGLVALHAAIQPAPPSLPAAVRRLLDRLAAPAPRRPPEPPEQEGPGDPAEAPAAGGRGLSLGVRGLTVRFGGLVAVDGVSLSVPPGRITGLIGPNGAGKTTVFNACSGYVRPATGSVVLGGRRVDRLGTAARARRGLGRTFQRVELFDTLSVRENVALGREGRHAGRNPVTHMVVPRAQRAEIDRRTRAALDLCGLTGIADRRVATLSTGQRRLVELARCVAGGFELLLLDEPSSGLDRAETESFGDILTTVVRQGGLGILLIEHDFALINRLCDHVYVLDFGKLIFEGTAREAGASAAVRDAYLGQDPDQVLT</sequence>
<keyword evidence="4 10" id="KW-0812">Transmembrane</keyword>
<reference evidence="12 13" key="1">
    <citation type="submission" date="2020-08" db="EMBL/GenBank/DDBJ databases">
        <title>Genomic Encyclopedia of Type Strains, Phase IV (KMG-IV): sequencing the most valuable type-strain genomes for metagenomic binning, comparative biology and taxonomic classification.</title>
        <authorList>
            <person name="Goeker M."/>
        </authorList>
    </citation>
    <scope>NUCLEOTIDE SEQUENCE [LARGE SCALE GENOMIC DNA]</scope>
    <source>
        <strain evidence="12 13">DSM 45615</strain>
    </source>
</reference>
<feature type="transmembrane region" description="Helical" evidence="10">
    <location>
        <begin position="544"/>
        <end position="564"/>
    </location>
</feature>
<dbReference type="Pfam" id="PF00005">
    <property type="entry name" value="ABC_tran"/>
    <property type="match status" value="1"/>
</dbReference>
<dbReference type="CDD" id="cd03219">
    <property type="entry name" value="ABC_Mj1267_LivG_branched"/>
    <property type="match status" value="1"/>
</dbReference>
<feature type="transmembrane region" description="Helical" evidence="10">
    <location>
        <begin position="265"/>
        <end position="285"/>
    </location>
</feature>
<keyword evidence="13" id="KW-1185">Reference proteome</keyword>
<dbReference type="AlphaFoldDB" id="A0A840P9E0"/>
<dbReference type="PANTHER" id="PTHR45772">
    <property type="entry name" value="CONSERVED COMPONENT OF ABC TRANSPORTER FOR NATURAL AMINO ACIDS-RELATED"/>
    <property type="match status" value="1"/>
</dbReference>
<evidence type="ECO:0000256" key="5">
    <source>
        <dbReference type="ARBA" id="ARBA00022741"/>
    </source>
</evidence>
<feature type="transmembrane region" description="Helical" evidence="10">
    <location>
        <begin position="333"/>
        <end position="351"/>
    </location>
</feature>
<evidence type="ECO:0000259" key="11">
    <source>
        <dbReference type="PROSITE" id="PS50893"/>
    </source>
</evidence>
<feature type="transmembrane region" description="Helical" evidence="10">
    <location>
        <begin position="507"/>
        <end position="532"/>
    </location>
</feature>
<dbReference type="GO" id="GO:0005886">
    <property type="term" value="C:plasma membrane"/>
    <property type="evidence" value="ECO:0007669"/>
    <property type="project" value="UniProtKB-SubCell"/>
</dbReference>
<evidence type="ECO:0000256" key="7">
    <source>
        <dbReference type="ARBA" id="ARBA00022989"/>
    </source>
</evidence>
<keyword evidence="5" id="KW-0547">Nucleotide-binding</keyword>
<accession>A0A840P9E0</accession>
<feature type="compositionally biased region" description="Low complexity" evidence="9">
    <location>
        <begin position="629"/>
        <end position="640"/>
    </location>
</feature>
<dbReference type="InterPro" id="IPR043428">
    <property type="entry name" value="LivM-like"/>
</dbReference>
<dbReference type="Gene3D" id="3.40.50.300">
    <property type="entry name" value="P-loop containing nucleotide triphosphate hydrolases"/>
    <property type="match status" value="1"/>
</dbReference>
<feature type="transmembrane region" description="Helical" evidence="10">
    <location>
        <begin position="410"/>
        <end position="429"/>
    </location>
</feature>
<name>A0A840P9E0_9ACTN</name>
<dbReference type="EMBL" id="JACHGN010000013">
    <property type="protein sequence ID" value="MBB5136278.1"/>
    <property type="molecule type" value="Genomic_DNA"/>
</dbReference>
<evidence type="ECO:0000256" key="6">
    <source>
        <dbReference type="ARBA" id="ARBA00022840"/>
    </source>
</evidence>
<organism evidence="12 13">
    <name type="scientific">Thermocatellispora tengchongensis</name>
    <dbReference type="NCBI Taxonomy" id="1073253"/>
    <lineage>
        <taxon>Bacteria</taxon>
        <taxon>Bacillati</taxon>
        <taxon>Actinomycetota</taxon>
        <taxon>Actinomycetes</taxon>
        <taxon>Streptosporangiales</taxon>
        <taxon>Streptosporangiaceae</taxon>
        <taxon>Thermocatellispora</taxon>
    </lineage>
</organism>
<evidence type="ECO:0000313" key="12">
    <source>
        <dbReference type="EMBL" id="MBB5136278.1"/>
    </source>
</evidence>
<keyword evidence="2" id="KW-0813">Transport</keyword>
<dbReference type="SUPFAM" id="SSF52540">
    <property type="entry name" value="P-loop containing nucleoside triphosphate hydrolases"/>
    <property type="match status" value="1"/>
</dbReference>
<feature type="transmembrane region" description="Helical" evidence="10">
    <location>
        <begin position="31"/>
        <end position="50"/>
    </location>
</feature>
<comment type="caution">
    <text evidence="12">The sequence shown here is derived from an EMBL/GenBank/DDBJ whole genome shotgun (WGS) entry which is preliminary data.</text>
</comment>
<protein>
    <submittedName>
        <fullName evidence="12">ABC-type branched-subunit amino acid transport system ATPase component/branched-subunit amino acid ABC-type transport system permease component</fullName>
    </submittedName>
</protein>
<evidence type="ECO:0000256" key="2">
    <source>
        <dbReference type="ARBA" id="ARBA00022448"/>
    </source>
</evidence>
<dbReference type="GO" id="GO:0015658">
    <property type="term" value="F:branched-chain amino acid transmembrane transporter activity"/>
    <property type="evidence" value="ECO:0007669"/>
    <property type="project" value="InterPro"/>
</dbReference>
<feature type="transmembrane region" description="Helical" evidence="10">
    <location>
        <begin position="457"/>
        <end position="476"/>
    </location>
</feature>
<dbReference type="InterPro" id="IPR003439">
    <property type="entry name" value="ABC_transporter-like_ATP-bd"/>
</dbReference>
<gene>
    <name evidence="12" type="ORF">HNP84_006022</name>
</gene>
<dbReference type="CDD" id="cd06582">
    <property type="entry name" value="TM_PBP1_LivH_like"/>
    <property type="match status" value="1"/>
</dbReference>
<feature type="transmembrane region" description="Helical" evidence="10">
    <location>
        <begin position="93"/>
        <end position="115"/>
    </location>
</feature>
<dbReference type="InterPro" id="IPR027417">
    <property type="entry name" value="P-loop_NTPase"/>
</dbReference>
<dbReference type="PROSITE" id="PS50893">
    <property type="entry name" value="ABC_TRANSPORTER_2"/>
    <property type="match status" value="1"/>
</dbReference>
<feature type="transmembrane region" description="Helical" evidence="10">
    <location>
        <begin position="571"/>
        <end position="596"/>
    </location>
</feature>
<evidence type="ECO:0000256" key="9">
    <source>
        <dbReference type="SAM" id="MobiDB-lite"/>
    </source>
</evidence>
<dbReference type="GO" id="GO:0005524">
    <property type="term" value="F:ATP binding"/>
    <property type="evidence" value="ECO:0007669"/>
    <property type="project" value="UniProtKB-KW"/>
</dbReference>
<dbReference type="InterPro" id="IPR001851">
    <property type="entry name" value="ABC_transp_permease"/>
</dbReference>
<keyword evidence="6" id="KW-0067">ATP-binding</keyword>
<dbReference type="Proteomes" id="UP000578449">
    <property type="component" value="Unassembled WGS sequence"/>
</dbReference>
<comment type="subcellular location">
    <subcellularLocation>
        <location evidence="1">Cell membrane</location>
        <topology evidence="1">Multi-pass membrane protein</topology>
    </subcellularLocation>
</comment>
<feature type="domain" description="ABC transporter" evidence="11">
    <location>
        <begin position="647"/>
        <end position="893"/>
    </location>
</feature>
<evidence type="ECO:0000313" key="13">
    <source>
        <dbReference type="Proteomes" id="UP000578449"/>
    </source>
</evidence>
<proteinExistence type="predicted"/>
<feature type="transmembrane region" description="Helical" evidence="10">
    <location>
        <begin position="56"/>
        <end position="81"/>
    </location>
</feature>
<feature type="transmembrane region" description="Helical" evidence="10">
    <location>
        <begin position="135"/>
        <end position="157"/>
    </location>
</feature>
<dbReference type="InterPro" id="IPR051120">
    <property type="entry name" value="ABC_AA/LPS_Transport"/>
</dbReference>
<dbReference type="RefSeq" id="WP_185053165.1">
    <property type="nucleotide sequence ID" value="NZ_BAABIX010000036.1"/>
</dbReference>
<evidence type="ECO:0000256" key="10">
    <source>
        <dbReference type="SAM" id="Phobius"/>
    </source>
</evidence>
<dbReference type="SMART" id="SM00382">
    <property type="entry name" value="AAA"/>
    <property type="match status" value="1"/>
</dbReference>
<evidence type="ECO:0000256" key="1">
    <source>
        <dbReference type="ARBA" id="ARBA00004651"/>
    </source>
</evidence>
<dbReference type="GO" id="GO:0016887">
    <property type="term" value="F:ATP hydrolysis activity"/>
    <property type="evidence" value="ECO:0007669"/>
    <property type="project" value="InterPro"/>
</dbReference>
<feature type="transmembrane region" description="Helical" evidence="10">
    <location>
        <begin position="383"/>
        <end position="403"/>
    </location>
</feature>
<evidence type="ECO:0000256" key="8">
    <source>
        <dbReference type="ARBA" id="ARBA00023136"/>
    </source>
</evidence>
<feature type="region of interest" description="Disordered" evidence="9">
    <location>
        <begin position="617"/>
        <end position="640"/>
    </location>
</feature>
<keyword evidence="3" id="KW-1003">Cell membrane</keyword>
<evidence type="ECO:0000256" key="4">
    <source>
        <dbReference type="ARBA" id="ARBA00022692"/>
    </source>
</evidence>
<feature type="transmembrane region" description="Helical" evidence="10">
    <location>
        <begin position="306"/>
        <end position="327"/>
    </location>
</feature>